<evidence type="ECO:0000256" key="1">
    <source>
        <dbReference type="SAM" id="MobiDB-lite"/>
    </source>
</evidence>
<evidence type="ECO:0000313" key="2">
    <source>
        <dbReference type="EMBL" id="CAE0151800.1"/>
    </source>
</evidence>
<accession>A0A7S3FM94</accession>
<feature type="compositionally biased region" description="Acidic residues" evidence="1">
    <location>
        <begin position="167"/>
        <end position="183"/>
    </location>
</feature>
<dbReference type="AlphaFoldDB" id="A0A7S3FM94"/>
<sequence length="183" mass="20187">MKHVLTPLAKGSARVREGQLLSLQEFAEKLSAGMLVAVNADADERDLEGDYWLAKLLGGAFECPENLVHATDVFEAGWLVVRIHWYHLKQVSQRGYILRAEERIIPVNSIVRLLGLAFSNSYAAERTTRSATAAGSSMLFFDEDNHNLVEAACRHEEGQEVAADTVPEAEGEGSEEESDMVVQ</sequence>
<proteinExistence type="predicted"/>
<organism evidence="2">
    <name type="scientific">Haptolina ericina</name>
    <dbReference type="NCBI Taxonomy" id="156174"/>
    <lineage>
        <taxon>Eukaryota</taxon>
        <taxon>Haptista</taxon>
        <taxon>Haptophyta</taxon>
        <taxon>Prymnesiophyceae</taxon>
        <taxon>Prymnesiales</taxon>
        <taxon>Prymnesiaceae</taxon>
        <taxon>Haptolina</taxon>
    </lineage>
</organism>
<name>A0A7S3FM94_9EUKA</name>
<dbReference type="EMBL" id="HBHX01070813">
    <property type="protein sequence ID" value="CAE0151800.1"/>
    <property type="molecule type" value="Transcribed_RNA"/>
</dbReference>
<feature type="region of interest" description="Disordered" evidence="1">
    <location>
        <begin position="158"/>
        <end position="183"/>
    </location>
</feature>
<reference evidence="2" key="1">
    <citation type="submission" date="2021-01" db="EMBL/GenBank/DDBJ databases">
        <authorList>
            <person name="Corre E."/>
            <person name="Pelletier E."/>
            <person name="Niang G."/>
            <person name="Scheremetjew M."/>
            <person name="Finn R."/>
            <person name="Kale V."/>
            <person name="Holt S."/>
            <person name="Cochrane G."/>
            <person name="Meng A."/>
            <person name="Brown T."/>
            <person name="Cohen L."/>
        </authorList>
    </citation>
    <scope>NUCLEOTIDE SEQUENCE</scope>
    <source>
        <strain evidence="2">CCMP281</strain>
    </source>
</reference>
<gene>
    <name evidence="2" type="ORF">HERI1096_LOCUS39140</name>
</gene>
<protein>
    <submittedName>
        <fullName evidence="2">Uncharacterized protein</fullName>
    </submittedName>
</protein>